<organism evidence="1">
    <name type="scientific">marine sediment metagenome</name>
    <dbReference type="NCBI Taxonomy" id="412755"/>
    <lineage>
        <taxon>unclassified sequences</taxon>
        <taxon>metagenomes</taxon>
        <taxon>ecological metagenomes</taxon>
    </lineage>
</organism>
<evidence type="ECO:0000313" key="1">
    <source>
        <dbReference type="EMBL" id="KKL99800.1"/>
    </source>
</evidence>
<comment type="caution">
    <text evidence="1">The sequence shown here is derived from an EMBL/GenBank/DDBJ whole genome shotgun (WGS) entry which is preliminary data.</text>
</comment>
<dbReference type="EMBL" id="LAZR01017585">
    <property type="protein sequence ID" value="KKL99800.1"/>
    <property type="molecule type" value="Genomic_DNA"/>
</dbReference>
<sequence length="174" mass="20279">MLELKSVSKCKRDAIQEAIIESEKIKNKKSSVELEDFEARMTKCGWEHIGKGGFKTCLSKGTIILKYASYPDSNKSIGEVNREFEQWKNTPSKFKRHLTKTYALINGTLIQDRVLQKCGKFCSELNKVITEHPNLMDARQNHGHSLRGKLKFFDWVYNRTWDFVYSPDRELVEK</sequence>
<dbReference type="AlphaFoldDB" id="A0A0F9J1M6"/>
<name>A0A0F9J1M6_9ZZZZ</name>
<protein>
    <submittedName>
        <fullName evidence="1">Uncharacterized protein</fullName>
    </submittedName>
</protein>
<accession>A0A0F9J1M6</accession>
<proteinExistence type="predicted"/>
<reference evidence="1" key="1">
    <citation type="journal article" date="2015" name="Nature">
        <title>Complex archaea that bridge the gap between prokaryotes and eukaryotes.</title>
        <authorList>
            <person name="Spang A."/>
            <person name="Saw J.H."/>
            <person name="Jorgensen S.L."/>
            <person name="Zaremba-Niedzwiedzka K."/>
            <person name="Martijn J."/>
            <person name="Lind A.E."/>
            <person name="van Eijk R."/>
            <person name="Schleper C."/>
            <person name="Guy L."/>
            <person name="Ettema T.J."/>
        </authorList>
    </citation>
    <scope>NUCLEOTIDE SEQUENCE</scope>
</reference>
<gene>
    <name evidence="1" type="ORF">LCGC14_1810800</name>
</gene>